<reference evidence="1" key="1">
    <citation type="submission" date="2019-11" db="EMBL/GenBank/DDBJ databases">
        <title>Genomic insights into an expanded diversity of filamentous marine cyanobacteria reveals the extraordinary biosynthetic potential of Moorea and Okeania.</title>
        <authorList>
            <person name="Ferreira Leao T."/>
            <person name="Wang M."/>
            <person name="Moss N."/>
            <person name="Da Silva R."/>
            <person name="Sanders J."/>
            <person name="Nurk S."/>
            <person name="Gurevich A."/>
            <person name="Humphrey G."/>
            <person name="Reher R."/>
            <person name="Zhu Q."/>
            <person name="Belda-Ferre P."/>
            <person name="Glukhov E."/>
            <person name="Rex R."/>
            <person name="Dorrestein P.C."/>
            <person name="Knight R."/>
            <person name="Pevzner P."/>
            <person name="Gerwick W.H."/>
            <person name="Gerwick L."/>
        </authorList>
    </citation>
    <scope>NUCLEOTIDE SEQUENCE</scope>
    <source>
        <strain evidence="1">SIO1C4</strain>
    </source>
</reference>
<proteinExistence type="predicted"/>
<dbReference type="EMBL" id="JAAHFQ010000085">
    <property type="protein sequence ID" value="NER27253.1"/>
    <property type="molecule type" value="Genomic_DNA"/>
</dbReference>
<protein>
    <submittedName>
        <fullName evidence="1">Uncharacterized protein</fullName>
    </submittedName>
</protein>
<name>A0A6B3N6Q2_9CYAN</name>
<sequence>MRCSIAWSNLGGGNLLATRLIRLENDQVSRRKTKLFTSQWGRNNLRQVSSLTGGVGIT</sequence>
<comment type="caution">
    <text evidence="1">The sequence shown here is derived from an EMBL/GenBank/DDBJ whole genome shotgun (WGS) entry which is preliminary data.</text>
</comment>
<organism evidence="1">
    <name type="scientific">Symploca sp. SIO1C4</name>
    <dbReference type="NCBI Taxonomy" id="2607765"/>
    <lineage>
        <taxon>Bacteria</taxon>
        <taxon>Bacillati</taxon>
        <taxon>Cyanobacteriota</taxon>
        <taxon>Cyanophyceae</taxon>
        <taxon>Coleofasciculales</taxon>
        <taxon>Coleofasciculaceae</taxon>
        <taxon>Symploca</taxon>
    </lineage>
</organism>
<evidence type="ECO:0000313" key="1">
    <source>
        <dbReference type="EMBL" id="NER27253.1"/>
    </source>
</evidence>
<accession>A0A6B3N6Q2</accession>
<dbReference type="AlphaFoldDB" id="A0A6B3N6Q2"/>
<gene>
    <name evidence="1" type="ORF">F6J89_06345</name>
</gene>